<organism evidence="5 6">
    <name type="scientific">Methylotenera oryzisoli</name>
    <dbReference type="NCBI Taxonomy" id="2080758"/>
    <lineage>
        <taxon>Bacteria</taxon>
        <taxon>Pseudomonadati</taxon>
        <taxon>Pseudomonadota</taxon>
        <taxon>Betaproteobacteria</taxon>
        <taxon>Nitrosomonadales</taxon>
        <taxon>Methylophilaceae</taxon>
        <taxon>Methylotenera</taxon>
    </lineage>
</organism>
<feature type="binding site" evidence="2">
    <location>
        <position position="83"/>
    </location>
    <ligand>
        <name>Cu cation</name>
        <dbReference type="ChEBI" id="CHEBI:23378"/>
    </ligand>
</feature>
<evidence type="ECO:0000256" key="2">
    <source>
        <dbReference type="PIRSR" id="PIRSR603782-1"/>
    </source>
</evidence>
<dbReference type="Gene3D" id="3.40.30.10">
    <property type="entry name" value="Glutaredoxin"/>
    <property type="match status" value="1"/>
</dbReference>
<dbReference type="InterPro" id="IPR036249">
    <property type="entry name" value="Thioredoxin-like_sf"/>
</dbReference>
<evidence type="ECO:0000256" key="3">
    <source>
        <dbReference type="PIRSR" id="PIRSR603782-2"/>
    </source>
</evidence>
<proteinExistence type="inferred from homology"/>
<comment type="caution">
    <text evidence="5">The sequence shown here is derived from an EMBL/GenBank/DDBJ whole genome shotgun (WGS) entry which is preliminary data.</text>
</comment>
<feature type="disulfide bond" description="Redox-active" evidence="3">
    <location>
        <begin position="79"/>
        <end position="83"/>
    </location>
</feature>
<feature type="signal peptide" evidence="4">
    <location>
        <begin position="1"/>
        <end position="23"/>
    </location>
</feature>
<dbReference type="Proteomes" id="UP000297706">
    <property type="component" value="Unassembled WGS sequence"/>
</dbReference>
<dbReference type="CDD" id="cd02968">
    <property type="entry name" value="SCO"/>
    <property type="match status" value="1"/>
</dbReference>
<keyword evidence="2" id="KW-0479">Metal-binding</keyword>
<dbReference type="PANTHER" id="PTHR12151:SF25">
    <property type="entry name" value="LINALOOL DEHYDRATASE_ISOMERASE DOMAIN-CONTAINING PROTEIN"/>
    <property type="match status" value="1"/>
</dbReference>
<reference evidence="5 6" key="1">
    <citation type="submission" date="2018-02" db="EMBL/GenBank/DDBJ databases">
        <title>A novel lanthanide dependent methylotroph, Methylotenera sp. La3113.</title>
        <authorList>
            <person name="Lv H."/>
            <person name="Tani A."/>
        </authorList>
    </citation>
    <scope>NUCLEOTIDE SEQUENCE [LARGE SCALE GENOMIC DNA]</scope>
    <source>
        <strain evidence="5 6">La3113</strain>
    </source>
</reference>
<feature type="binding site" evidence="2">
    <location>
        <position position="79"/>
    </location>
    <ligand>
        <name>Cu cation</name>
        <dbReference type="ChEBI" id="CHEBI:23378"/>
    </ligand>
</feature>
<keyword evidence="3" id="KW-1015">Disulfide bond</keyword>
<sequence>MKKTLKHQLLLSFILALSSPAFADNHEHHHHPQQTAASAPSTDSVFNITDNWTAANGSAFQLSALGGKPTVIAMVYTSCQYVCPLTVQNIKRIERSLGAAQAANTNFALFSLDPERDTPAKLTEFAKLHGITSPSWTLAQGNASAIRKLAVTLGVKYKKVESGDYEHDATIFILDKDGMVKYQVDAMNKNMNGASDALKALLR</sequence>
<keyword evidence="2" id="KW-0186">Copper</keyword>
<protein>
    <submittedName>
        <fullName evidence="5">SCO family protein</fullName>
    </submittedName>
</protein>
<evidence type="ECO:0000313" key="5">
    <source>
        <dbReference type="EMBL" id="TFW71633.1"/>
    </source>
</evidence>
<evidence type="ECO:0000313" key="6">
    <source>
        <dbReference type="Proteomes" id="UP000297706"/>
    </source>
</evidence>
<dbReference type="Pfam" id="PF02630">
    <property type="entry name" value="SCO1-SenC"/>
    <property type="match status" value="1"/>
</dbReference>
<name>A0A4Y9VSX8_9PROT</name>
<evidence type="ECO:0000256" key="4">
    <source>
        <dbReference type="SAM" id="SignalP"/>
    </source>
</evidence>
<dbReference type="OrthoDB" id="8550465at2"/>
<dbReference type="AlphaFoldDB" id="A0A4Y9VSX8"/>
<accession>A0A4Y9VSX8</accession>
<feature type="binding site" evidence="2">
    <location>
        <position position="167"/>
    </location>
    <ligand>
        <name>Cu cation</name>
        <dbReference type="ChEBI" id="CHEBI:23378"/>
    </ligand>
</feature>
<dbReference type="SUPFAM" id="SSF52833">
    <property type="entry name" value="Thioredoxin-like"/>
    <property type="match status" value="1"/>
</dbReference>
<feature type="chain" id="PRO_5021448075" evidence="4">
    <location>
        <begin position="24"/>
        <end position="203"/>
    </location>
</feature>
<evidence type="ECO:0000256" key="1">
    <source>
        <dbReference type="ARBA" id="ARBA00010996"/>
    </source>
</evidence>
<dbReference type="RefSeq" id="WP_135277193.1">
    <property type="nucleotide sequence ID" value="NZ_PQVH01000008.1"/>
</dbReference>
<keyword evidence="6" id="KW-1185">Reference proteome</keyword>
<comment type="similarity">
    <text evidence="1">Belongs to the SCO1/2 family.</text>
</comment>
<dbReference type="PANTHER" id="PTHR12151">
    <property type="entry name" value="ELECTRON TRANSPORT PROTIN SCO1/SENC FAMILY MEMBER"/>
    <property type="match status" value="1"/>
</dbReference>
<keyword evidence="4" id="KW-0732">Signal</keyword>
<dbReference type="InterPro" id="IPR003782">
    <property type="entry name" value="SCO1/SenC"/>
</dbReference>
<gene>
    <name evidence="5" type="ORF">C3Y98_05965</name>
</gene>
<dbReference type="GO" id="GO:0046872">
    <property type="term" value="F:metal ion binding"/>
    <property type="evidence" value="ECO:0007669"/>
    <property type="project" value="UniProtKB-KW"/>
</dbReference>
<dbReference type="EMBL" id="PQVH01000008">
    <property type="protein sequence ID" value="TFW71633.1"/>
    <property type="molecule type" value="Genomic_DNA"/>
</dbReference>